<dbReference type="EMBL" id="JAHRIN010010761">
    <property type="protein sequence ID" value="MEQ2195317.1"/>
    <property type="molecule type" value="Genomic_DNA"/>
</dbReference>
<feature type="transmembrane region" description="Helical" evidence="1">
    <location>
        <begin position="76"/>
        <end position="97"/>
    </location>
</feature>
<dbReference type="Proteomes" id="UP001434883">
    <property type="component" value="Unassembled WGS sequence"/>
</dbReference>
<sequence length="103" mass="11466">MSKSFKAITGYIAVIKRNTTKKKSRQCAVLIEMWLHFGGGAGEPACLVRRGVPCRRVGVQHPWARPGFGCGVGGVPSPWCAVVTFFQCFLLWILIFLTHKQPY</sequence>
<evidence type="ECO:0000313" key="2">
    <source>
        <dbReference type="EMBL" id="MEQ2195317.1"/>
    </source>
</evidence>
<gene>
    <name evidence="2" type="ORF">XENOCAPTIV_010909</name>
</gene>
<organism evidence="2 3">
    <name type="scientific">Xenoophorus captivus</name>
    <dbReference type="NCBI Taxonomy" id="1517983"/>
    <lineage>
        <taxon>Eukaryota</taxon>
        <taxon>Metazoa</taxon>
        <taxon>Chordata</taxon>
        <taxon>Craniata</taxon>
        <taxon>Vertebrata</taxon>
        <taxon>Euteleostomi</taxon>
        <taxon>Actinopterygii</taxon>
        <taxon>Neopterygii</taxon>
        <taxon>Teleostei</taxon>
        <taxon>Neoteleostei</taxon>
        <taxon>Acanthomorphata</taxon>
        <taxon>Ovalentaria</taxon>
        <taxon>Atherinomorphae</taxon>
        <taxon>Cyprinodontiformes</taxon>
        <taxon>Goodeidae</taxon>
        <taxon>Xenoophorus</taxon>
    </lineage>
</organism>
<protein>
    <submittedName>
        <fullName evidence="2">Uncharacterized protein</fullName>
    </submittedName>
</protein>
<comment type="caution">
    <text evidence="2">The sequence shown here is derived from an EMBL/GenBank/DDBJ whole genome shotgun (WGS) entry which is preliminary data.</text>
</comment>
<evidence type="ECO:0000313" key="3">
    <source>
        <dbReference type="Proteomes" id="UP001434883"/>
    </source>
</evidence>
<proteinExistence type="predicted"/>
<name>A0ABV0QHL0_9TELE</name>
<reference evidence="2 3" key="1">
    <citation type="submission" date="2021-06" db="EMBL/GenBank/DDBJ databases">
        <authorList>
            <person name="Palmer J.M."/>
        </authorList>
    </citation>
    <scope>NUCLEOTIDE SEQUENCE [LARGE SCALE GENOMIC DNA]</scope>
    <source>
        <strain evidence="2 3">XC_2019</strain>
        <tissue evidence="2">Muscle</tissue>
    </source>
</reference>
<keyword evidence="1" id="KW-0812">Transmembrane</keyword>
<evidence type="ECO:0000256" key="1">
    <source>
        <dbReference type="SAM" id="Phobius"/>
    </source>
</evidence>
<keyword evidence="1" id="KW-0472">Membrane</keyword>
<keyword evidence="1" id="KW-1133">Transmembrane helix</keyword>
<keyword evidence="3" id="KW-1185">Reference proteome</keyword>
<accession>A0ABV0QHL0</accession>